<evidence type="ECO:0000313" key="3">
    <source>
        <dbReference type="Proteomes" id="UP000789570"/>
    </source>
</evidence>
<feature type="region of interest" description="Disordered" evidence="1">
    <location>
        <begin position="1"/>
        <end position="49"/>
    </location>
</feature>
<protein>
    <submittedName>
        <fullName evidence="2">13936_t:CDS:1</fullName>
    </submittedName>
</protein>
<dbReference type="EMBL" id="CAJVPQ010002517">
    <property type="protein sequence ID" value="CAG8599909.1"/>
    <property type="molecule type" value="Genomic_DNA"/>
</dbReference>
<evidence type="ECO:0000313" key="2">
    <source>
        <dbReference type="EMBL" id="CAG8599909.1"/>
    </source>
</evidence>
<name>A0A9N9GE49_9GLOM</name>
<accession>A0A9N9GE49</accession>
<dbReference type="AlphaFoldDB" id="A0A9N9GE49"/>
<reference evidence="2" key="1">
    <citation type="submission" date="2021-06" db="EMBL/GenBank/DDBJ databases">
        <authorList>
            <person name="Kallberg Y."/>
            <person name="Tangrot J."/>
            <person name="Rosling A."/>
        </authorList>
    </citation>
    <scope>NUCLEOTIDE SEQUENCE</scope>
    <source>
        <strain evidence="2">UK204</strain>
    </source>
</reference>
<feature type="compositionally biased region" description="Acidic residues" evidence="1">
    <location>
        <begin position="14"/>
        <end position="23"/>
    </location>
</feature>
<evidence type="ECO:0000256" key="1">
    <source>
        <dbReference type="SAM" id="MobiDB-lite"/>
    </source>
</evidence>
<proteinExistence type="predicted"/>
<sequence>MLNKRQISLATSSELEEFSESEGESFSFNRESFSSEKKSSNSKQRSLHQ</sequence>
<dbReference type="Proteomes" id="UP000789570">
    <property type="component" value="Unassembled WGS sequence"/>
</dbReference>
<organism evidence="2 3">
    <name type="scientific">Funneliformis caledonium</name>
    <dbReference type="NCBI Taxonomy" id="1117310"/>
    <lineage>
        <taxon>Eukaryota</taxon>
        <taxon>Fungi</taxon>
        <taxon>Fungi incertae sedis</taxon>
        <taxon>Mucoromycota</taxon>
        <taxon>Glomeromycotina</taxon>
        <taxon>Glomeromycetes</taxon>
        <taxon>Glomerales</taxon>
        <taxon>Glomeraceae</taxon>
        <taxon>Funneliformis</taxon>
    </lineage>
</organism>
<feature type="compositionally biased region" description="Polar residues" evidence="1">
    <location>
        <begin position="1"/>
        <end position="11"/>
    </location>
</feature>
<keyword evidence="3" id="KW-1185">Reference proteome</keyword>
<comment type="caution">
    <text evidence="2">The sequence shown here is derived from an EMBL/GenBank/DDBJ whole genome shotgun (WGS) entry which is preliminary data.</text>
</comment>
<gene>
    <name evidence="2" type="ORF">FCALED_LOCUS8537</name>
</gene>